<dbReference type="EMBL" id="FQVN01000012">
    <property type="protein sequence ID" value="SHG68014.1"/>
    <property type="molecule type" value="Genomic_DNA"/>
</dbReference>
<evidence type="ECO:0000256" key="1">
    <source>
        <dbReference type="ARBA" id="ARBA00004651"/>
    </source>
</evidence>
<gene>
    <name evidence="11" type="ORF">SAMN05444320_11244</name>
</gene>
<dbReference type="InterPro" id="IPR018456">
    <property type="entry name" value="PTR2_symporter_CS"/>
</dbReference>
<dbReference type="InterPro" id="IPR005279">
    <property type="entry name" value="Dipep/tripep_permease"/>
</dbReference>
<dbReference type="GO" id="GO:0071916">
    <property type="term" value="F:dipeptide transmembrane transporter activity"/>
    <property type="evidence" value="ECO:0007669"/>
    <property type="project" value="UniProtKB-ARBA"/>
</dbReference>
<evidence type="ECO:0000256" key="6">
    <source>
        <dbReference type="ARBA" id="ARBA00022989"/>
    </source>
</evidence>
<dbReference type="InterPro" id="IPR036259">
    <property type="entry name" value="MFS_trans_sf"/>
</dbReference>
<dbReference type="PANTHER" id="PTHR23517:SF15">
    <property type="entry name" value="PROTON-DEPENDENT OLIGOPEPTIDE FAMILY TRANSPORT PROTEIN"/>
    <property type="match status" value="1"/>
</dbReference>
<dbReference type="GO" id="GO:0042937">
    <property type="term" value="F:tripeptide transmembrane transporter activity"/>
    <property type="evidence" value="ECO:0007669"/>
    <property type="project" value="UniProtKB-ARBA"/>
</dbReference>
<reference evidence="11 12" key="1">
    <citation type="submission" date="2016-11" db="EMBL/GenBank/DDBJ databases">
        <authorList>
            <person name="Jaros S."/>
            <person name="Januszkiewicz K."/>
            <person name="Wedrychowicz H."/>
        </authorList>
    </citation>
    <scope>NUCLEOTIDE SEQUENCE [LARGE SCALE GENOMIC DNA]</scope>
    <source>
        <strain evidence="11 12">DSM 44523</strain>
    </source>
</reference>
<dbReference type="GO" id="GO:0035443">
    <property type="term" value="P:tripeptide transmembrane transport"/>
    <property type="evidence" value="ECO:0007669"/>
    <property type="project" value="UniProtKB-ARBA"/>
</dbReference>
<dbReference type="InterPro" id="IPR050171">
    <property type="entry name" value="MFS_Transporters"/>
</dbReference>
<evidence type="ECO:0000313" key="11">
    <source>
        <dbReference type="EMBL" id="SHG68014.1"/>
    </source>
</evidence>
<evidence type="ECO:0000256" key="7">
    <source>
        <dbReference type="ARBA" id="ARBA00023136"/>
    </source>
</evidence>
<evidence type="ECO:0000256" key="3">
    <source>
        <dbReference type="ARBA" id="ARBA00022448"/>
    </source>
</evidence>
<dbReference type="PROSITE" id="PS50850">
    <property type="entry name" value="MFS"/>
    <property type="match status" value="1"/>
</dbReference>
<dbReference type="Pfam" id="PF00854">
    <property type="entry name" value="PTR2"/>
    <property type="match status" value="1"/>
</dbReference>
<feature type="transmembrane region" description="Helical" evidence="9">
    <location>
        <begin position="157"/>
        <end position="177"/>
    </location>
</feature>
<feature type="transmembrane region" description="Helical" evidence="9">
    <location>
        <begin position="289"/>
        <end position="306"/>
    </location>
</feature>
<dbReference type="RefSeq" id="WP_073488845.1">
    <property type="nucleotide sequence ID" value="NZ_FQVN01000012.1"/>
</dbReference>
<keyword evidence="3 8" id="KW-0813">Transport</keyword>
<proteinExistence type="inferred from homology"/>
<keyword evidence="7 9" id="KW-0472">Membrane</keyword>
<dbReference type="SUPFAM" id="SSF103473">
    <property type="entry name" value="MFS general substrate transporter"/>
    <property type="match status" value="1"/>
</dbReference>
<evidence type="ECO:0000256" key="4">
    <source>
        <dbReference type="ARBA" id="ARBA00022475"/>
    </source>
</evidence>
<feature type="transmembrane region" description="Helical" evidence="9">
    <location>
        <begin position="259"/>
        <end position="277"/>
    </location>
</feature>
<keyword evidence="6 9" id="KW-1133">Transmembrane helix</keyword>
<dbReference type="PROSITE" id="PS01023">
    <property type="entry name" value="PTR2_2"/>
    <property type="match status" value="1"/>
</dbReference>
<dbReference type="STRING" id="2017.SAMN05444320_11244"/>
<feature type="transmembrane region" description="Helical" evidence="9">
    <location>
        <begin position="231"/>
        <end position="253"/>
    </location>
</feature>
<feature type="transmembrane region" description="Helical" evidence="9">
    <location>
        <begin position="63"/>
        <end position="84"/>
    </location>
</feature>
<keyword evidence="12" id="KW-1185">Reference proteome</keyword>
<accession>A0A1M5LSA8</accession>
<organism evidence="11 12">
    <name type="scientific">Streptoalloteichus hindustanus</name>
    <dbReference type="NCBI Taxonomy" id="2017"/>
    <lineage>
        <taxon>Bacteria</taxon>
        <taxon>Bacillati</taxon>
        <taxon>Actinomycetota</taxon>
        <taxon>Actinomycetes</taxon>
        <taxon>Pseudonocardiales</taxon>
        <taxon>Pseudonocardiaceae</taxon>
        <taxon>Streptoalloteichus</taxon>
    </lineage>
</organism>
<feature type="transmembrane region" description="Helical" evidence="9">
    <location>
        <begin position="395"/>
        <end position="414"/>
    </location>
</feature>
<feature type="transmembrane region" description="Helical" evidence="9">
    <location>
        <begin position="38"/>
        <end position="57"/>
    </location>
</feature>
<dbReference type="GO" id="GO:0005886">
    <property type="term" value="C:plasma membrane"/>
    <property type="evidence" value="ECO:0007669"/>
    <property type="project" value="UniProtKB-SubCell"/>
</dbReference>
<evidence type="ECO:0000256" key="9">
    <source>
        <dbReference type="SAM" id="Phobius"/>
    </source>
</evidence>
<dbReference type="AlphaFoldDB" id="A0A1M5LSA8"/>
<keyword evidence="4" id="KW-1003">Cell membrane</keyword>
<dbReference type="GO" id="GO:0015333">
    <property type="term" value="F:peptide:proton symporter activity"/>
    <property type="evidence" value="ECO:0007669"/>
    <property type="project" value="UniProtKB-ARBA"/>
</dbReference>
<feature type="transmembrane region" description="Helical" evidence="9">
    <location>
        <begin position="96"/>
        <end position="114"/>
    </location>
</feature>
<feature type="transmembrane region" description="Helical" evidence="9">
    <location>
        <begin position="367"/>
        <end position="389"/>
    </location>
</feature>
<feature type="domain" description="Major facilitator superfamily (MFS) profile" evidence="10">
    <location>
        <begin position="25"/>
        <end position="487"/>
    </location>
</feature>
<dbReference type="NCBIfam" id="TIGR00924">
    <property type="entry name" value="yjdL_sub1_fam"/>
    <property type="match status" value="1"/>
</dbReference>
<feature type="transmembrane region" description="Helical" evidence="9">
    <location>
        <begin position="183"/>
        <end position="201"/>
    </location>
</feature>
<dbReference type="Gene3D" id="1.20.1250.20">
    <property type="entry name" value="MFS general substrate transporter like domains"/>
    <property type="match status" value="1"/>
</dbReference>
<dbReference type="InterPro" id="IPR000109">
    <property type="entry name" value="POT_fam"/>
</dbReference>
<evidence type="ECO:0000259" key="10">
    <source>
        <dbReference type="PROSITE" id="PS50850"/>
    </source>
</evidence>
<evidence type="ECO:0000256" key="2">
    <source>
        <dbReference type="ARBA" id="ARBA00005982"/>
    </source>
</evidence>
<feature type="transmembrane region" description="Helical" evidence="9">
    <location>
        <begin position="435"/>
        <end position="456"/>
    </location>
</feature>
<dbReference type="Proteomes" id="UP000184501">
    <property type="component" value="Unassembled WGS sequence"/>
</dbReference>
<evidence type="ECO:0000313" key="12">
    <source>
        <dbReference type="Proteomes" id="UP000184501"/>
    </source>
</evidence>
<dbReference type="FunFam" id="1.20.1250.20:FF:000017">
    <property type="entry name" value="Dipeptide and tripeptide permease A"/>
    <property type="match status" value="1"/>
</dbReference>
<keyword evidence="5 8" id="KW-0812">Transmembrane</keyword>
<sequence length="494" mass="53034">MSATATAAPVNDDRSFFGHPRGLATLFFTEMWERFSYYGMRAILVFFLSASVANGGLGMEKPLASSLVSVYGAAIYMSALAGGWLADRLLGSQRSVFYGGVLIMAGHICMALPFGSTSVFLGLLLIILGSSLLKPNISSVVGSLYEKTDARRDSGFSLFYMGINIGSFSGQLVTGYLGEKVNWHVGFGAAAVGMAIGLIQYKLGARHLGAAAATPSNPLTADERSKAYGRIGMSVGAILVVGVVMFLTGTLTAYGIKNAISIAAMVLPVIYFTVMLRSPKTTKVERDRVKAYIPLFIASALFWLIFEQAANVLNIYADERVEKTVFGWEFPASWFQSVNPMFLIVLAPIVAWIWLRLGTRQPSTPRKFAVAVATVGLSFGVLALVALFGDATTKVSPMWLLLVYGIQTVAELLLSPVGLSMTTKLAPAAFLSQMMGMWFLSTAAGYGIAAQVVPFYSAENELAYFGILALCAIALSVLIWIGAKRIKKLMHGVI</sequence>
<feature type="transmembrane region" description="Helical" evidence="9">
    <location>
        <begin position="334"/>
        <end position="355"/>
    </location>
</feature>
<dbReference type="PANTHER" id="PTHR23517">
    <property type="entry name" value="RESISTANCE PROTEIN MDTM, PUTATIVE-RELATED-RELATED"/>
    <property type="match status" value="1"/>
</dbReference>
<comment type="similarity">
    <text evidence="2 8">Belongs to the major facilitator superfamily. Proton-dependent oligopeptide transporter (POT/PTR) (TC 2.A.17) family.</text>
</comment>
<feature type="transmembrane region" description="Helical" evidence="9">
    <location>
        <begin position="462"/>
        <end position="481"/>
    </location>
</feature>
<evidence type="ECO:0000256" key="5">
    <source>
        <dbReference type="ARBA" id="ARBA00022692"/>
    </source>
</evidence>
<name>A0A1M5LSA8_STRHI</name>
<feature type="transmembrane region" description="Helical" evidence="9">
    <location>
        <begin position="120"/>
        <end position="145"/>
    </location>
</feature>
<protein>
    <submittedName>
        <fullName evidence="11">Proton-dependent oligopeptide transporter, POT family</fullName>
    </submittedName>
</protein>
<comment type="subcellular location">
    <subcellularLocation>
        <location evidence="1">Cell membrane</location>
        <topology evidence="1">Multi-pass membrane protein</topology>
    </subcellularLocation>
    <subcellularLocation>
        <location evidence="8">Membrane</location>
        <topology evidence="8">Multi-pass membrane protein</topology>
    </subcellularLocation>
</comment>
<dbReference type="InterPro" id="IPR020846">
    <property type="entry name" value="MFS_dom"/>
</dbReference>
<dbReference type="CDD" id="cd17346">
    <property type="entry name" value="MFS_DtpA_like"/>
    <property type="match status" value="1"/>
</dbReference>
<evidence type="ECO:0000256" key="8">
    <source>
        <dbReference type="RuleBase" id="RU003755"/>
    </source>
</evidence>